<dbReference type="AlphaFoldDB" id="A0AAN6RTX6"/>
<evidence type="ECO:0000256" key="1">
    <source>
        <dbReference type="SAM" id="MobiDB-lite"/>
    </source>
</evidence>
<reference evidence="2" key="1">
    <citation type="journal article" date="2023" name="Mol. Phylogenet. Evol.">
        <title>Genome-scale phylogeny and comparative genomics of the fungal order Sordariales.</title>
        <authorList>
            <person name="Hensen N."/>
            <person name="Bonometti L."/>
            <person name="Westerberg I."/>
            <person name="Brannstrom I.O."/>
            <person name="Guillou S."/>
            <person name="Cros-Aarteil S."/>
            <person name="Calhoun S."/>
            <person name="Haridas S."/>
            <person name="Kuo A."/>
            <person name="Mondo S."/>
            <person name="Pangilinan J."/>
            <person name="Riley R."/>
            <person name="LaButti K."/>
            <person name="Andreopoulos B."/>
            <person name="Lipzen A."/>
            <person name="Chen C."/>
            <person name="Yan M."/>
            <person name="Daum C."/>
            <person name="Ng V."/>
            <person name="Clum A."/>
            <person name="Steindorff A."/>
            <person name="Ohm R.A."/>
            <person name="Martin F."/>
            <person name="Silar P."/>
            <person name="Natvig D.O."/>
            <person name="Lalanne C."/>
            <person name="Gautier V."/>
            <person name="Ament-Velasquez S.L."/>
            <person name="Kruys A."/>
            <person name="Hutchinson M.I."/>
            <person name="Powell A.J."/>
            <person name="Barry K."/>
            <person name="Miller A.N."/>
            <person name="Grigoriev I.V."/>
            <person name="Debuchy R."/>
            <person name="Gladieux P."/>
            <person name="Hiltunen Thoren M."/>
            <person name="Johannesson H."/>
        </authorList>
    </citation>
    <scope>NUCLEOTIDE SEQUENCE</scope>
    <source>
        <strain evidence="2">CBS 103.79</strain>
    </source>
</reference>
<feature type="compositionally biased region" description="Pro residues" evidence="1">
    <location>
        <begin position="56"/>
        <end position="74"/>
    </location>
</feature>
<evidence type="ECO:0000313" key="2">
    <source>
        <dbReference type="EMBL" id="KAK3902373.1"/>
    </source>
</evidence>
<accession>A0AAN6RTX6</accession>
<reference evidence="2" key="2">
    <citation type="submission" date="2023-05" db="EMBL/GenBank/DDBJ databases">
        <authorList>
            <consortium name="Lawrence Berkeley National Laboratory"/>
            <person name="Steindorff A."/>
            <person name="Hensen N."/>
            <person name="Bonometti L."/>
            <person name="Westerberg I."/>
            <person name="Brannstrom I.O."/>
            <person name="Guillou S."/>
            <person name="Cros-Aarteil S."/>
            <person name="Calhoun S."/>
            <person name="Haridas S."/>
            <person name="Kuo A."/>
            <person name="Mondo S."/>
            <person name="Pangilinan J."/>
            <person name="Riley R."/>
            <person name="Labutti K."/>
            <person name="Andreopoulos B."/>
            <person name="Lipzen A."/>
            <person name="Chen C."/>
            <person name="Yanf M."/>
            <person name="Daum C."/>
            <person name="Ng V."/>
            <person name="Clum A."/>
            <person name="Ohm R."/>
            <person name="Martin F."/>
            <person name="Silar P."/>
            <person name="Natvig D."/>
            <person name="Lalanne C."/>
            <person name="Gautier V."/>
            <person name="Ament-Velasquez S.L."/>
            <person name="Kruys A."/>
            <person name="Hutchinson M.I."/>
            <person name="Powell A.J."/>
            <person name="Barry K."/>
            <person name="Miller A.N."/>
            <person name="Grigoriev I.V."/>
            <person name="Debuchy R."/>
            <person name="Gladieux P."/>
            <person name="Thoren M.H."/>
            <person name="Johannesson H."/>
        </authorList>
    </citation>
    <scope>NUCLEOTIDE SEQUENCE</scope>
    <source>
        <strain evidence="2">CBS 103.79</strain>
    </source>
</reference>
<comment type="caution">
    <text evidence="2">The sequence shown here is derived from an EMBL/GenBank/DDBJ whole genome shotgun (WGS) entry which is preliminary data.</text>
</comment>
<proteinExistence type="predicted"/>
<protein>
    <submittedName>
        <fullName evidence="2">Uncharacterized protein</fullName>
    </submittedName>
</protein>
<keyword evidence="3" id="KW-1185">Reference proteome</keyword>
<dbReference type="EMBL" id="MU855514">
    <property type="protein sequence ID" value="KAK3902373.1"/>
    <property type="molecule type" value="Genomic_DNA"/>
</dbReference>
<organism evidence="2 3">
    <name type="scientific">Staphylotrichum tortipilum</name>
    <dbReference type="NCBI Taxonomy" id="2831512"/>
    <lineage>
        <taxon>Eukaryota</taxon>
        <taxon>Fungi</taxon>
        <taxon>Dikarya</taxon>
        <taxon>Ascomycota</taxon>
        <taxon>Pezizomycotina</taxon>
        <taxon>Sordariomycetes</taxon>
        <taxon>Sordariomycetidae</taxon>
        <taxon>Sordariales</taxon>
        <taxon>Chaetomiaceae</taxon>
        <taxon>Staphylotrichum</taxon>
    </lineage>
</organism>
<sequence>MRKIFSHLALSTRLRKRAGEKPKQATDGTGTSRSRSRSQPKGAGHHDTIPVVDHALPPPNTLQPPQHPPKPDPAPDQDTTAPTLESLPAELRRLILARLVASDDIGGLRALVSASPVFFQQYLLDRKTLLRATLKHARGIPLADAYALQTSARLYSQPPGSDPDAPCELTDPEDVRCFVDGYQALRKLPGEVILAEHCSEEDLVGMVAFYEAVAKPLAPVCAAQFLRRLKPAPEMGTLSVMEVARLLRGLYRFQIYCNLFGQGAKGRRNAPPLEFAGEQLELFFCLFEPWEVDEIYCVYVLVRDMYGWVLDRTEVGGNGEKVGFEDWKAPLAGSKKDLRNDPVSAHRCSLLEGAALRGLVPFYRLVREDDDEKMAGMLEAYLVPGSGNIEHALGRPNQAARRRRHPMDGDGSEAAWTRLIFYGDVENGPPLAWVIYWKGRYVNRYGDALEPSVQRWGHVFWDNKRLVKSQGLEELLCEREVFRRW</sequence>
<name>A0AAN6RTX6_9PEZI</name>
<evidence type="ECO:0000313" key="3">
    <source>
        <dbReference type="Proteomes" id="UP001303889"/>
    </source>
</evidence>
<dbReference type="Proteomes" id="UP001303889">
    <property type="component" value="Unassembled WGS sequence"/>
</dbReference>
<feature type="region of interest" description="Disordered" evidence="1">
    <location>
        <begin position="1"/>
        <end position="82"/>
    </location>
</feature>
<gene>
    <name evidence="2" type="ORF">C8A05DRAFT_15565</name>
</gene>